<dbReference type="InterPro" id="IPR001633">
    <property type="entry name" value="EAL_dom"/>
</dbReference>
<evidence type="ECO:0000313" key="2">
    <source>
        <dbReference type="EMBL" id="PKI80247.1"/>
    </source>
</evidence>
<accession>A0A2N1J109</accession>
<sequence length="103" mass="12243">MFLNKRIEVYFQPIISIKDKKIFAVEALVRGFDKNNSVITPNILFSEAKEKNIVDKLDNYIRTKAIEKFKIYYEQNNNLLLFLNFESSVIEKSKNQDFNLQFL</sequence>
<dbReference type="PANTHER" id="PTHR33121">
    <property type="entry name" value="CYCLIC DI-GMP PHOSPHODIESTERASE PDEF"/>
    <property type="match status" value="1"/>
</dbReference>
<dbReference type="SUPFAM" id="SSF141868">
    <property type="entry name" value="EAL domain-like"/>
    <property type="match status" value="1"/>
</dbReference>
<dbReference type="Gene3D" id="3.20.20.450">
    <property type="entry name" value="EAL domain"/>
    <property type="match status" value="1"/>
</dbReference>
<dbReference type="GO" id="GO:0071111">
    <property type="term" value="F:cyclic-guanylate-specific phosphodiesterase activity"/>
    <property type="evidence" value="ECO:0007669"/>
    <property type="project" value="InterPro"/>
</dbReference>
<protein>
    <recommendedName>
        <fullName evidence="1">EAL domain-containing protein</fullName>
    </recommendedName>
</protein>
<proteinExistence type="predicted"/>
<reference evidence="2 3" key="1">
    <citation type="submission" date="2017-09" db="EMBL/GenBank/DDBJ databases">
        <title>Genomics of the genus Arcobacter.</title>
        <authorList>
            <person name="Perez-Cataluna A."/>
            <person name="Figueras M.J."/>
            <person name="Salas-Masso N."/>
        </authorList>
    </citation>
    <scope>NUCLEOTIDE SEQUENCE [LARGE SCALE GENOMIC DNA]</scope>
    <source>
        <strain evidence="2 3">DSM 18005</strain>
    </source>
</reference>
<dbReference type="InterPro" id="IPR050706">
    <property type="entry name" value="Cyclic-di-GMP_PDE-like"/>
</dbReference>
<dbReference type="PANTHER" id="PTHR33121:SF76">
    <property type="entry name" value="SIGNALING PROTEIN"/>
    <property type="match status" value="1"/>
</dbReference>
<feature type="domain" description="EAL" evidence="1">
    <location>
        <begin position="1"/>
        <end position="103"/>
    </location>
</feature>
<dbReference type="Pfam" id="PF00563">
    <property type="entry name" value="EAL"/>
    <property type="match status" value="1"/>
</dbReference>
<dbReference type="EMBL" id="NXIF01000039">
    <property type="protein sequence ID" value="PKI80247.1"/>
    <property type="molecule type" value="Genomic_DNA"/>
</dbReference>
<name>A0A2N1J109_9BACT</name>
<evidence type="ECO:0000313" key="3">
    <source>
        <dbReference type="Proteomes" id="UP000233248"/>
    </source>
</evidence>
<dbReference type="PROSITE" id="PS50883">
    <property type="entry name" value="EAL"/>
    <property type="match status" value="1"/>
</dbReference>
<organism evidence="2 3">
    <name type="scientific">Malaciobacter halophilus</name>
    <dbReference type="NCBI Taxonomy" id="197482"/>
    <lineage>
        <taxon>Bacteria</taxon>
        <taxon>Pseudomonadati</taxon>
        <taxon>Campylobacterota</taxon>
        <taxon>Epsilonproteobacteria</taxon>
        <taxon>Campylobacterales</taxon>
        <taxon>Arcobacteraceae</taxon>
        <taxon>Malaciobacter</taxon>
    </lineage>
</organism>
<dbReference type="AlphaFoldDB" id="A0A2N1J109"/>
<evidence type="ECO:0000259" key="1">
    <source>
        <dbReference type="PROSITE" id="PS50883"/>
    </source>
</evidence>
<dbReference type="Proteomes" id="UP000233248">
    <property type="component" value="Unassembled WGS sequence"/>
</dbReference>
<comment type="caution">
    <text evidence="2">The sequence shown here is derived from an EMBL/GenBank/DDBJ whole genome shotgun (WGS) entry which is preliminary data.</text>
</comment>
<keyword evidence="3" id="KW-1185">Reference proteome</keyword>
<dbReference type="InterPro" id="IPR035919">
    <property type="entry name" value="EAL_sf"/>
</dbReference>
<dbReference type="RefSeq" id="WP_119184490.1">
    <property type="nucleotide sequence ID" value="NZ_NXIF01000039.1"/>
</dbReference>
<feature type="non-terminal residue" evidence="2">
    <location>
        <position position="103"/>
    </location>
</feature>
<gene>
    <name evidence="2" type="ORF">CP960_10500</name>
</gene>